<evidence type="ECO:0000256" key="2">
    <source>
        <dbReference type="ARBA" id="ARBA00011245"/>
    </source>
</evidence>
<dbReference type="GO" id="GO:0009820">
    <property type="term" value="P:alkaloid metabolic process"/>
    <property type="evidence" value="ECO:0007669"/>
    <property type="project" value="UniProtKB-KW"/>
</dbReference>
<comment type="subunit">
    <text evidence="2">Monomer.</text>
</comment>
<keyword evidence="5" id="KW-0012">Acyltransferase</keyword>
<gene>
    <name evidence="6" type="ORF">OLC1_LOCUS16557</name>
</gene>
<evidence type="ECO:0000313" key="7">
    <source>
        <dbReference type="Proteomes" id="UP001161247"/>
    </source>
</evidence>
<keyword evidence="4" id="KW-0808">Transferase</keyword>
<keyword evidence="3" id="KW-0017">Alkaloid metabolism</keyword>
<proteinExistence type="inferred from homology"/>
<evidence type="ECO:0000256" key="3">
    <source>
        <dbReference type="ARBA" id="ARBA00022589"/>
    </source>
</evidence>
<dbReference type="Proteomes" id="UP001161247">
    <property type="component" value="Chromosome 6"/>
</dbReference>
<evidence type="ECO:0000256" key="5">
    <source>
        <dbReference type="ARBA" id="ARBA00023315"/>
    </source>
</evidence>
<accession>A0AAV1DKQ3</accession>
<dbReference type="PANTHER" id="PTHR31623">
    <property type="entry name" value="F21J9.9"/>
    <property type="match status" value="1"/>
</dbReference>
<dbReference type="Gene3D" id="3.30.559.10">
    <property type="entry name" value="Chloramphenicol acetyltransferase-like domain"/>
    <property type="match status" value="2"/>
</dbReference>
<reference evidence="6" key="1">
    <citation type="submission" date="2023-03" db="EMBL/GenBank/DDBJ databases">
        <authorList>
            <person name="Julca I."/>
        </authorList>
    </citation>
    <scope>NUCLEOTIDE SEQUENCE</scope>
</reference>
<name>A0AAV1DKQ3_OLDCO</name>
<dbReference type="PANTHER" id="PTHR31623:SF110">
    <property type="entry name" value="VINORINE SYNTHASE-LIKE"/>
    <property type="match status" value="1"/>
</dbReference>
<dbReference type="EMBL" id="OX459123">
    <property type="protein sequence ID" value="CAI9108473.1"/>
    <property type="molecule type" value="Genomic_DNA"/>
</dbReference>
<evidence type="ECO:0000256" key="1">
    <source>
        <dbReference type="ARBA" id="ARBA00009861"/>
    </source>
</evidence>
<dbReference type="GO" id="GO:0016746">
    <property type="term" value="F:acyltransferase activity"/>
    <property type="evidence" value="ECO:0007669"/>
    <property type="project" value="UniProtKB-KW"/>
</dbReference>
<comment type="similarity">
    <text evidence="1">Belongs to the plant acyltransferase family.</text>
</comment>
<dbReference type="InterPro" id="IPR023213">
    <property type="entry name" value="CAT-like_dom_sf"/>
</dbReference>
<organism evidence="6 7">
    <name type="scientific">Oldenlandia corymbosa var. corymbosa</name>
    <dbReference type="NCBI Taxonomy" id="529605"/>
    <lineage>
        <taxon>Eukaryota</taxon>
        <taxon>Viridiplantae</taxon>
        <taxon>Streptophyta</taxon>
        <taxon>Embryophyta</taxon>
        <taxon>Tracheophyta</taxon>
        <taxon>Spermatophyta</taxon>
        <taxon>Magnoliopsida</taxon>
        <taxon>eudicotyledons</taxon>
        <taxon>Gunneridae</taxon>
        <taxon>Pentapetalae</taxon>
        <taxon>asterids</taxon>
        <taxon>lamiids</taxon>
        <taxon>Gentianales</taxon>
        <taxon>Rubiaceae</taxon>
        <taxon>Rubioideae</taxon>
        <taxon>Spermacoceae</taxon>
        <taxon>Hedyotis-Oldenlandia complex</taxon>
        <taxon>Oldenlandia</taxon>
    </lineage>
</organism>
<evidence type="ECO:0000313" key="6">
    <source>
        <dbReference type="EMBL" id="CAI9108473.1"/>
    </source>
</evidence>
<protein>
    <submittedName>
        <fullName evidence="6">OLC1v1008071C1</fullName>
    </submittedName>
</protein>
<dbReference type="Pfam" id="PF02458">
    <property type="entry name" value="Transferase"/>
    <property type="match status" value="1"/>
</dbReference>
<evidence type="ECO:0000256" key="4">
    <source>
        <dbReference type="ARBA" id="ARBA00022679"/>
    </source>
</evidence>
<keyword evidence="7" id="KW-1185">Reference proteome</keyword>
<sequence>MMASNFVEITSKEMIKPSSSTPNHLRNFKLSFLDQIAPSMFIPLITFYEAAHSPNPQLLKQSLSDVLSKFYPLSGRFCGHDDLTVDCNDSGVSCIEARVHANLSDVIKEPNMDEMKRYLPFSGIQVSSGGHNPIILALQINVFDCGGTAIALQMSHKVADGTSLMNFMQAWAATCHGNSDDAAKFSPEFGLADLFPPKKLPENGCKPFPADVITDEKIVTKRFVFDKEKVSKIKVAESYTAGKNLSRVEAISVFLWRRFFEIAKAKKPTLKTIGAGHAVNLRGRMDPPLANTTFGNIWILSAQAIQDVDKKEDEKNEVLDLGGAMNNAIRKVSVDYVKKIQSGSAEFFNSLNQIPTQTSKGDGKDTQLSLFSSWCRFPLYELDFGWGKPVWACTSTFPFDNAVILMSTGCGEGIEAWVNIVEKEESLLVVN</sequence>
<dbReference type="AlphaFoldDB" id="A0AAV1DKQ3"/>